<protein>
    <submittedName>
        <fullName evidence="1">Uncharacterized protein</fullName>
    </submittedName>
</protein>
<keyword evidence="2" id="KW-1185">Reference proteome</keyword>
<name>A0ACC2LH55_PERAE</name>
<comment type="caution">
    <text evidence="1">The sequence shown here is derived from an EMBL/GenBank/DDBJ whole genome shotgun (WGS) entry which is preliminary data.</text>
</comment>
<proteinExistence type="predicted"/>
<organism evidence="1 2">
    <name type="scientific">Persea americana</name>
    <name type="common">Avocado</name>
    <dbReference type="NCBI Taxonomy" id="3435"/>
    <lineage>
        <taxon>Eukaryota</taxon>
        <taxon>Viridiplantae</taxon>
        <taxon>Streptophyta</taxon>
        <taxon>Embryophyta</taxon>
        <taxon>Tracheophyta</taxon>
        <taxon>Spermatophyta</taxon>
        <taxon>Magnoliopsida</taxon>
        <taxon>Magnoliidae</taxon>
        <taxon>Laurales</taxon>
        <taxon>Lauraceae</taxon>
        <taxon>Persea</taxon>
    </lineage>
</organism>
<reference evidence="1 2" key="1">
    <citation type="journal article" date="2022" name="Hortic Res">
        <title>A haplotype resolved chromosomal level avocado genome allows analysis of novel avocado genes.</title>
        <authorList>
            <person name="Nath O."/>
            <person name="Fletcher S.J."/>
            <person name="Hayward A."/>
            <person name="Shaw L.M."/>
            <person name="Masouleh A.K."/>
            <person name="Furtado A."/>
            <person name="Henry R.J."/>
            <person name="Mitter N."/>
        </authorList>
    </citation>
    <scope>NUCLEOTIDE SEQUENCE [LARGE SCALE GENOMIC DNA]</scope>
    <source>
        <strain evidence="2">cv. Hass</strain>
    </source>
</reference>
<evidence type="ECO:0000313" key="1">
    <source>
        <dbReference type="EMBL" id="KAJ8632786.1"/>
    </source>
</evidence>
<gene>
    <name evidence="1" type="ORF">MRB53_026122</name>
</gene>
<dbReference type="Proteomes" id="UP001234297">
    <property type="component" value="Chromosome 8"/>
</dbReference>
<accession>A0ACC2LH55</accession>
<dbReference type="EMBL" id="CM056816">
    <property type="protein sequence ID" value="KAJ8632786.1"/>
    <property type="molecule type" value="Genomic_DNA"/>
</dbReference>
<evidence type="ECO:0000313" key="2">
    <source>
        <dbReference type="Proteomes" id="UP001234297"/>
    </source>
</evidence>
<sequence>MEAYISGHIPNLAQLRDMPAAFIQMYCRIAAHKFFFFCDPHRRGKACIKKVLLSNCLEELMELYQVQKKLQMRIKAQGKYLQAILEKAQKSLSSDGLNSGLAQFGKSEAMDTIVYQGAERVQELLHMERSCDWAIRKNKLKEKFRKSRIRKIFNFRVAINTAFEDFHAEYLSSSESDENKGPKRVKKPAVKSPAKREGKEPKLMKDDAVSVIRGFEPTTTCEDQDPNLPHFESPNLHHFESPNLPSSVERHTTPPVGASDEHTVVDILSMPQQPSTSQAIIVSPARASINSLIWRIK</sequence>